<organism evidence="1">
    <name type="scientific">bioreactor metagenome</name>
    <dbReference type="NCBI Taxonomy" id="1076179"/>
    <lineage>
        <taxon>unclassified sequences</taxon>
        <taxon>metagenomes</taxon>
        <taxon>ecological metagenomes</taxon>
    </lineage>
</organism>
<sequence length="396" mass="46149">MNKKFKINKNIKKGHVMRVRTRDFIYTKDDLFFASTNYIHPEDRFISFLRYIPDENGDREKDGKKYSKVTSEEAYNYLRENYPEYLYFCDISQVEMMGVPKDKIEKIIKPEERLSEIRKNEAKNSSQNQLIEKLLKVADFFHYKAGIAYENLGISGSILPNLQKNTVSDIDFVVYGLENHRKAMKTFNEFKDVEVEIKIDSDESNLDEPSKDSETQIEIKNITLNPIKDEYWEKIYNKRMKDSSLTKEEFCWYENRKNNRGIIEGTLFDILATRNWDEIEGKWGNTRYEPVGIAKVETTVENAIASFDNPATYNVKDLKVLEVDSGDESLISEVSEISSFTHTYAGQAIEGEKIIAKGKVERVIKENEESYRLIVGTTRESIGEYIKLKKIPLNQN</sequence>
<evidence type="ECO:0000313" key="1">
    <source>
        <dbReference type="EMBL" id="MPL58241.1"/>
    </source>
</evidence>
<name>A0A644SX80_9ZZZZ</name>
<evidence type="ECO:0000313" key="2">
    <source>
        <dbReference type="EMBL" id="MPL72121.1"/>
    </source>
</evidence>
<dbReference type="AlphaFoldDB" id="A0A644SX80"/>
<protein>
    <recommendedName>
        <fullName evidence="3">Polymerase nucleotidyl transferase domain-containing protein</fullName>
    </recommendedName>
</protein>
<evidence type="ECO:0008006" key="3">
    <source>
        <dbReference type="Google" id="ProtNLM"/>
    </source>
</evidence>
<dbReference type="EMBL" id="VSSQ01000063">
    <property type="protein sequence ID" value="MPL72121.1"/>
    <property type="molecule type" value="Genomic_DNA"/>
</dbReference>
<accession>A0A644SX80</accession>
<gene>
    <name evidence="1" type="ORF">SDC9_03772</name>
    <name evidence="2" type="ORF">SDC9_17901</name>
</gene>
<proteinExistence type="predicted"/>
<reference evidence="1" key="1">
    <citation type="submission" date="2019-08" db="EMBL/GenBank/DDBJ databases">
        <authorList>
            <person name="Kucharzyk K."/>
            <person name="Murdoch R.W."/>
            <person name="Higgins S."/>
            <person name="Loffler F."/>
        </authorList>
    </citation>
    <scope>NUCLEOTIDE SEQUENCE</scope>
</reference>
<dbReference type="EMBL" id="VSSQ01000006">
    <property type="protein sequence ID" value="MPL58241.1"/>
    <property type="molecule type" value="Genomic_DNA"/>
</dbReference>
<comment type="caution">
    <text evidence="1">The sequence shown here is derived from an EMBL/GenBank/DDBJ whole genome shotgun (WGS) entry which is preliminary data.</text>
</comment>